<dbReference type="PANTHER" id="PTHR43072:SF23">
    <property type="entry name" value="UPF0039 PROTEIN C11D3.02C"/>
    <property type="match status" value="1"/>
</dbReference>
<comment type="caution">
    <text evidence="4">The sequence shown here is derived from an EMBL/GenBank/DDBJ whole genome shotgun (WGS) entry which is preliminary data.</text>
</comment>
<dbReference type="SUPFAM" id="SSF55729">
    <property type="entry name" value="Acyl-CoA N-acyltransferases (Nat)"/>
    <property type="match status" value="1"/>
</dbReference>
<dbReference type="RefSeq" id="WP_382399261.1">
    <property type="nucleotide sequence ID" value="NZ_JBHSWH010000001.1"/>
</dbReference>
<dbReference type="EC" id="2.3.-.-" evidence="4"/>
<evidence type="ECO:0000259" key="3">
    <source>
        <dbReference type="PROSITE" id="PS51186"/>
    </source>
</evidence>
<dbReference type="Proteomes" id="UP001596298">
    <property type="component" value="Unassembled WGS sequence"/>
</dbReference>
<organism evidence="4 5">
    <name type="scientific">Flexivirga alba</name>
    <dbReference type="NCBI Taxonomy" id="702742"/>
    <lineage>
        <taxon>Bacteria</taxon>
        <taxon>Bacillati</taxon>
        <taxon>Actinomycetota</taxon>
        <taxon>Actinomycetes</taxon>
        <taxon>Micrococcales</taxon>
        <taxon>Dermacoccaceae</taxon>
        <taxon>Flexivirga</taxon>
    </lineage>
</organism>
<reference evidence="5" key="1">
    <citation type="journal article" date="2019" name="Int. J. Syst. Evol. Microbiol.">
        <title>The Global Catalogue of Microorganisms (GCM) 10K type strain sequencing project: providing services to taxonomists for standard genome sequencing and annotation.</title>
        <authorList>
            <consortium name="The Broad Institute Genomics Platform"/>
            <consortium name="The Broad Institute Genome Sequencing Center for Infectious Disease"/>
            <person name="Wu L."/>
            <person name="Ma J."/>
        </authorList>
    </citation>
    <scope>NUCLEOTIDE SEQUENCE [LARGE SCALE GENOMIC DNA]</scope>
    <source>
        <strain evidence="5">CCUG 58127</strain>
    </source>
</reference>
<feature type="domain" description="N-acetyltransferase" evidence="3">
    <location>
        <begin position="9"/>
        <end position="169"/>
    </location>
</feature>
<dbReference type="Gene3D" id="3.40.630.30">
    <property type="match status" value="1"/>
</dbReference>
<evidence type="ECO:0000256" key="2">
    <source>
        <dbReference type="ARBA" id="ARBA00023315"/>
    </source>
</evidence>
<dbReference type="Pfam" id="PF00583">
    <property type="entry name" value="Acetyltransf_1"/>
    <property type="match status" value="1"/>
</dbReference>
<dbReference type="PANTHER" id="PTHR43072">
    <property type="entry name" value="N-ACETYLTRANSFERASE"/>
    <property type="match status" value="1"/>
</dbReference>
<keyword evidence="5" id="KW-1185">Reference proteome</keyword>
<dbReference type="PROSITE" id="PS51186">
    <property type="entry name" value="GNAT"/>
    <property type="match status" value="1"/>
</dbReference>
<name>A0ABW2ADE8_9MICO</name>
<proteinExistence type="predicted"/>
<dbReference type="EMBL" id="JBHSWH010000001">
    <property type="protein sequence ID" value="MFC6704747.1"/>
    <property type="molecule type" value="Genomic_DNA"/>
</dbReference>
<evidence type="ECO:0000313" key="5">
    <source>
        <dbReference type="Proteomes" id="UP001596298"/>
    </source>
</evidence>
<keyword evidence="1 4" id="KW-0808">Transferase</keyword>
<dbReference type="InterPro" id="IPR016181">
    <property type="entry name" value="Acyl_CoA_acyltransferase"/>
</dbReference>
<accession>A0ABW2ADE8</accession>
<dbReference type="GO" id="GO:0016746">
    <property type="term" value="F:acyltransferase activity"/>
    <property type="evidence" value="ECO:0007669"/>
    <property type="project" value="UniProtKB-KW"/>
</dbReference>
<evidence type="ECO:0000313" key="4">
    <source>
        <dbReference type="EMBL" id="MFC6704747.1"/>
    </source>
</evidence>
<protein>
    <submittedName>
        <fullName evidence="4">GNAT family N-acetyltransferase</fullName>
        <ecNumber evidence="4">2.3.-.-</ecNumber>
    </submittedName>
</protein>
<sequence length="173" mass="19067">MTDASTRPVTLRAGTRADIPALTAIYNHYVEHTVVTFDTTPFTPAEREAGWFVHYAPAGRHRLLVAETSGDVVGYATSSPHRPKAAYETSVETTIYLHPDATGRGIGRILYAELLDSLQTEDVHRALAGVALPNDASTALHERLGFTALGTFREVGRKFGRYVDVRWFERPIG</sequence>
<evidence type="ECO:0000256" key="1">
    <source>
        <dbReference type="ARBA" id="ARBA00022679"/>
    </source>
</evidence>
<dbReference type="InterPro" id="IPR000182">
    <property type="entry name" value="GNAT_dom"/>
</dbReference>
<keyword evidence="2 4" id="KW-0012">Acyltransferase</keyword>
<dbReference type="CDD" id="cd04301">
    <property type="entry name" value="NAT_SF"/>
    <property type="match status" value="1"/>
</dbReference>
<gene>
    <name evidence="4" type="ORF">ACFQDH_05575</name>
</gene>